<evidence type="ECO:0000256" key="2">
    <source>
        <dbReference type="ARBA" id="ARBA00022801"/>
    </source>
</evidence>
<dbReference type="OrthoDB" id="167809at2759"/>
<proteinExistence type="inferred from homology"/>
<dbReference type="Gene3D" id="3.40.50.850">
    <property type="entry name" value="Isochorismatase-like"/>
    <property type="match status" value="1"/>
</dbReference>
<keyword evidence="3" id="KW-0732">Signal</keyword>
<comment type="caution">
    <text evidence="5">The sequence shown here is derived from an EMBL/GenBank/DDBJ whole genome shotgun (WGS) entry which is preliminary data.</text>
</comment>
<protein>
    <submittedName>
        <fullName evidence="5">Streptothricin hydrolase</fullName>
    </submittedName>
</protein>
<feature type="chain" id="PRO_5034378597" evidence="3">
    <location>
        <begin position="19"/>
        <end position="177"/>
    </location>
</feature>
<evidence type="ECO:0000256" key="1">
    <source>
        <dbReference type="ARBA" id="ARBA00006336"/>
    </source>
</evidence>
<sequence>MTSRRVLLVLNLQVGLISDPPQGIPAAQSVRENIALVLEHARRASAEQAPCIIHFRNCGEPGDLDEEGTPTWELLHPPLPGEFVFDKRKTNAFSCTALDEHVAPDAEVVVVGLMSEYSVKSSASILPDPRGAGGGELVDGGRLTPAEKISAQVEEELDKAGAIILDMKYLPGLFEGR</sequence>
<dbReference type="GO" id="GO:0016787">
    <property type="term" value="F:hydrolase activity"/>
    <property type="evidence" value="ECO:0007669"/>
    <property type="project" value="UniProtKB-KW"/>
</dbReference>
<dbReference type="Pfam" id="PF00857">
    <property type="entry name" value="Isochorismatase"/>
    <property type="match status" value="1"/>
</dbReference>
<dbReference type="InterPro" id="IPR050272">
    <property type="entry name" value="Isochorismatase-like_hydrls"/>
</dbReference>
<keyword evidence="6" id="KW-1185">Reference proteome</keyword>
<name>A0A8H6X6M5_9AGAR</name>
<dbReference type="InterPro" id="IPR000868">
    <property type="entry name" value="Isochorismatase-like_dom"/>
</dbReference>
<dbReference type="SUPFAM" id="SSF52499">
    <property type="entry name" value="Isochorismatase-like hydrolases"/>
    <property type="match status" value="1"/>
</dbReference>
<dbReference type="Proteomes" id="UP000620124">
    <property type="component" value="Unassembled WGS sequence"/>
</dbReference>
<feature type="domain" description="Isochorismatase-like" evidence="4">
    <location>
        <begin position="6"/>
        <end position="123"/>
    </location>
</feature>
<dbReference type="PANTHER" id="PTHR43540">
    <property type="entry name" value="PEROXYUREIDOACRYLATE/UREIDOACRYLATE AMIDOHYDROLASE-RELATED"/>
    <property type="match status" value="1"/>
</dbReference>
<evidence type="ECO:0000313" key="5">
    <source>
        <dbReference type="EMBL" id="KAF7335378.1"/>
    </source>
</evidence>
<dbReference type="EMBL" id="JACAZI010000024">
    <property type="protein sequence ID" value="KAF7335378.1"/>
    <property type="molecule type" value="Genomic_DNA"/>
</dbReference>
<gene>
    <name evidence="5" type="ORF">MVEN_02190300</name>
</gene>
<dbReference type="InterPro" id="IPR036380">
    <property type="entry name" value="Isochorismatase-like_sf"/>
</dbReference>
<evidence type="ECO:0000256" key="3">
    <source>
        <dbReference type="SAM" id="SignalP"/>
    </source>
</evidence>
<keyword evidence="2 5" id="KW-0378">Hydrolase</keyword>
<feature type="signal peptide" evidence="3">
    <location>
        <begin position="1"/>
        <end position="18"/>
    </location>
</feature>
<reference evidence="5" key="1">
    <citation type="submission" date="2020-05" db="EMBL/GenBank/DDBJ databases">
        <title>Mycena genomes resolve the evolution of fungal bioluminescence.</title>
        <authorList>
            <person name="Tsai I.J."/>
        </authorList>
    </citation>
    <scope>NUCLEOTIDE SEQUENCE</scope>
    <source>
        <strain evidence="5">CCC161011</strain>
    </source>
</reference>
<accession>A0A8H6X6M5</accession>
<evidence type="ECO:0000313" key="6">
    <source>
        <dbReference type="Proteomes" id="UP000620124"/>
    </source>
</evidence>
<evidence type="ECO:0000259" key="4">
    <source>
        <dbReference type="Pfam" id="PF00857"/>
    </source>
</evidence>
<dbReference type="AlphaFoldDB" id="A0A8H6X6M5"/>
<organism evidence="5 6">
    <name type="scientific">Mycena venus</name>
    <dbReference type="NCBI Taxonomy" id="2733690"/>
    <lineage>
        <taxon>Eukaryota</taxon>
        <taxon>Fungi</taxon>
        <taxon>Dikarya</taxon>
        <taxon>Basidiomycota</taxon>
        <taxon>Agaricomycotina</taxon>
        <taxon>Agaricomycetes</taxon>
        <taxon>Agaricomycetidae</taxon>
        <taxon>Agaricales</taxon>
        <taxon>Marasmiineae</taxon>
        <taxon>Mycenaceae</taxon>
        <taxon>Mycena</taxon>
    </lineage>
</organism>
<comment type="similarity">
    <text evidence="1">Belongs to the isochorismatase family.</text>
</comment>